<evidence type="ECO:0000259" key="2">
    <source>
        <dbReference type="PROSITE" id="PS50004"/>
    </source>
</evidence>
<dbReference type="PhylomeDB" id="A7RNG4"/>
<dbReference type="HOGENOM" id="CLU_320117_0_0_1"/>
<evidence type="ECO:0000256" key="1">
    <source>
        <dbReference type="SAM" id="MobiDB-lite"/>
    </source>
</evidence>
<dbReference type="Proteomes" id="UP000001593">
    <property type="component" value="Unassembled WGS sequence"/>
</dbReference>
<dbReference type="InterPro" id="IPR000008">
    <property type="entry name" value="C2_dom"/>
</dbReference>
<feature type="domain" description="C2" evidence="2">
    <location>
        <begin position="281"/>
        <end position="415"/>
    </location>
</feature>
<dbReference type="eggNOG" id="ENOG502QRQ8">
    <property type="taxonomic scope" value="Eukaryota"/>
</dbReference>
<sequence length="907" mass="100042">MMRQIKTSLSSPSNSPSTATGSLATASDSTATTSYTTSSDPISTGGNSTPPSDLADRVGADTLTALGRANTARIMIDSLQLHHQDTDEDRGKMKPSTFLVEYSFPAVSSKKELGKEVFLASEIIRIASKKIENSAVSFAHRSVFPVFFNASIVDRWLSLALTFRVFRRDSGQRQPAEIGFGVLPLKIVLQSRNLSHTSDVLIKGDFIDQEKNRLYNEPVATLKVKVELGVDGKELSILPTNVSIRTPSIQSVSAISKPVVLTESSSHNPQVVTKPPLPRGPSPHVRELHQVDPITSEMFTLHSLLWIPEGKDILQDLHDPPLSRPSPYLVCRMFWCDDVTKSAVTWTTSNPRFGFKQVAPVLLTPTLLQRACNNFIVVEVWNKRVPQTDQLIGIIKVSVHQLYLSFRDPKITKTLLKSKVSFVQISACHPIAALLEGSSTDDGGGFDFSIVNGKKVFKFTPEFNHHVEVPIPLSESRKDGGNQAEMSLAEKLEMSEATLEVWCAMCDSPTVKALIRFSALVLTERKREPSAPRFLAQSNMEVTIDTLCIAASSAILASRQNTWISSLLVIRGLVEKPSPQEKPLHHLDNKSDQNDAKKTSHDSSLVEHQFEVVVEDIRGLSVFRSTVWGETDCFVQYHFPHQTPTNDALEEVTPSLKAHRSTTTLCVPDPSFQDVARHTFLLPGGLPVQKYLLAAFSGSWTGVGSLPGMSGIPFELWRRYYYPNIRDQLVAKGSLPVAKLCAMVTMQKQREPSVQAFSLPLVVIPGDEDGSRQAMVQDTGLLNITVKYRHSTLSTKGLTARPDQVCLNFDVIRACGLKAAASYQARTNSSMAYPADVGINGYVVVRLPFPRKSRFTTRTVARSFAPEFDHHVEVPISLSESRKDGGDQAEMSLAEKLEISEATLEVW</sequence>
<keyword evidence="4" id="KW-1185">Reference proteome</keyword>
<organism evidence="3 4">
    <name type="scientific">Nematostella vectensis</name>
    <name type="common">Starlet sea anemone</name>
    <dbReference type="NCBI Taxonomy" id="45351"/>
    <lineage>
        <taxon>Eukaryota</taxon>
        <taxon>Metazoa</taxon>
        <taxon>Cnidaria</taxon>
        <taxon>Anthozoa</taxon>
        <taxon>Hexacorallia</taxon>
        <taxon>Actiniaria</taxon>
        <taxon>Edwardsiidae</taxon>
        <taxon>Nematostella</taxon>
    </lineage>
</organism>
<reference evidence="3 4" key="1">
    <citation type="journal article" date="2007" name="Science">
        <title>Sea anemone genome reveals ancestral eumetazoan gene repertoire and genomic organization.</title>
        <authorList>
            <person name="Putnam N.H."/>
            <person name="Srivastava M."/>
            <person name="Hellsten U."/>
            <person name="Dirks B."/>
            <person name="Chapman J."/>
            <person name="Salamov A."/>
            <person name="Terry A."/>
            <person name="Shapiro H."/>
            <person name="Lindquist E."/>
            <person name="Kapitonov V.V."/>
            <person name="Jurka J."/>
            <person name="Genikhovich G."/>
            <person name="Grigoriev I.V."/>
            <person name="Lucas S.M."/>
            <person name="Steele R.E."/>
            <person name="Finnerty J.R."/>
            <person name="Technau U."/>
            <person name="Martindale M.Q."/>
            <person name="Rokhsar D.S."/>
        </authorList>
    </citation>
    <scope>NUCLEOTIDE SEQUENCE [LARGE SCALE GENOMIC DNA]</scope>
    <source>
        <strain evidence="4">CH2 X CH6</strain>
    </source>
</reference>
<dbReference type="SUPFAM" id="SSF49562">
    <property type="entry name" value="C2 domain (Calcium/lipid-binding domain, CaLB)"/>
    <property type="match status" value="1"/>
</dbReference>
<feature type="compositionally biased region" description="Polar residues" evidence="1">
    <location>
        <begin position="40"/>
        <end position="51"/>
    </location>
</feature>
<feature type="region of interest" description="Disordered" evidence="1">
    <location>
        <begin position="579"/>
        <end position="603"/>
    </location>
</feature>
<dbReference type="PANTHER" id="PTHR21254:SF1">
    <property type="entry name" value="C2 DOMAIN-CONTAINING PROTEIN 3"/>
    <property type="match status" value="1"/>
</dbReference>
<dbReference type="EMBL" id="DS469522">
    <property type="protein sequence ID" value="EDO47138.1"/>
    <property type="molecule type" value="Genomic_DNA"/>
</dbReference>
<evidence type="ECO:0000313" key="4">
    <source>
        <dbReference type="Proteomes" id="UP000001593"/>
    </source>
</evidence>
<name>A7RNG4_NEMVE</name>
<feature type="region of interest" description="Disordered" evidence="1">
    <location>
        <begin position="1"/>
        <end position="57"/>
    </location>
</feature>
<dbReference type="Pfam" id="PF00168">
    <property type="entry name" value="C2"/>
    <property type="match status" value="2"/>
</dbReference>
<dbReference type="PANTHER" id="PTHR21254">
    <property type="entry name" value="C2 DOMAIN-CONTAINING PROTEIN 3"/>
    <property type="match status" value="1"/>
</dbReference>
<accession>A7RNG4</accession>
<proteinExistence type="predicted"/>
<evidence type="ECO:0000313" key="3">
    <source>
        <dbReference type="EMBL" id="EDO47138.1"/>
    </source>
</evidence>
<feature type="compositionally biased region" description="Low complexity" evidence="1">
    <location>
        <begin position="7"/>
        <end position="39"/>
    </location>
</feature>
<gene>
    <name evidence="3" type="ORF">NEMVEDRAFT_v1g199702</name>
</gene>
<dbReference type="InterPro" id="IPR035892">
    <property type="entry name" value="C2_domain_sf"/>
</dbReference>
<dbReference type="AlphaFoldDB" id="A7RNG4"/>
<protein>
    <recommendedName>
        <fullName evidence="2">C2 domain-containing protein</fullName>
    </recommendedName>
</protein>
<dbReference type="InParanoid" id="A7RNG4"/>
<dbReference type="OMA" id="NTARIMI"/>
<dbReference type="PROSITE" id="PS50004">
    <property type="entry name" value="C2"/>
    <property type="match status" value="1"/>
</dbReference>